<keyword evidence="1" id="KW-0812">Transmembrane</keyword>
<proteinExistence type="predicted"/>
<keyword evidence="1" id="KW-0472">Membrane</keyword>
<organism evidence="2 3">
    <name type="scientific">Candidatus Sungbacteria bacterium RIFCSPLOWO2_01_FULL_47_10</name>
    <dbReference type="NCBI Taxonomy" id="1802276"/>
    <lineage>
        <taxon>Bacteria</taxon>
        <taxon>Candidatus Sungiibacteriota</taxon>
    </lineage>
</organism>
<reference evidence="2 3" key="1">
    <citation type="journal article" date="2016" name="Nat. Commun.">
        <title>Thousands of microbial genomes shed light on interconnected biogeochemical processes in an aquifer system.</title>
        <authorList>
            <person name="Anantharaman K."/>
            <person name="Brown C.T."/>
            <person name="Hug L.A."/>
            <person name="Sharon I."/>
            <person name="Castelle C.J."/>
            <person name="Probst A.J."/>
            <person name="Thomas B.C."/>
            <person name="Singh A."/>
            <person name="Wilkins M.J."/>
            <person name="Karaoz U."/>
            <person name="Brodie E.L."/>
            <person name="Williams K.H."/>
            <person name="Hubbard S.S."/>
            <person name="Banfield J.F."/>
        </authorList>
    </citation>
    <scope>NUCLEOTIDE SEQUENCE [LARGE SCALE GENOMIC DNA]</scope>
</reference>
<evidence type="ECO:0000313" key="3">
    <source>
        <dbReference type="Proteomes" id="UP000177982"/>
    </source>
</evidence>
<keyword evidence="1" id="KW-1133">Transmembrane helix</keyword>
<dbReference type="AlphaFoldDB" id="A0A1G2L2T8"/>
<evidence type="ECO:0008006" key="4">
    <source>
        <dbReference type="Google" id="ProtNLM"/>
    </source>
</evidence>
<sequence>MSQPFGGLEVTKPPWWLLWVVFSENIWGLAPIVFMPPLLFLIFLLIPFFSKDKPGADWGVYIYLITIALVTLMGFWANFASQVAHTEDFVTQSPTSVPMPPVHTTHPDAH</sequence>
<accession>A0A1G2L2T8</accession>
<dbReference type="EMBL" id="MHQO01000064">
    <property type="protein sequence ID" value="OHA04989.1"/>
    <property type="molecule type" value="Genomic_DNA"/>
</dbReference>
<protein>
    <recommendedName>
        <fullName evidence="4">Cytochrome b/b6 C-terminal region profile domain-containing protein</fullName>
    </recommendedName>
</protein>
<name>A0A1G2L2T8_9BACT</name>
<dbReference type="Proteomes" id="UP000177982">
    <property type="component" value="Unassembled WGS sequence"/>
</dbReference>
<evidence type="ECO:0000313" key="2">
    <source>
        <dbReference type="EMBL" id="OHA04989.1"/>
    </source>
</evidence>
<feature type="transmembrane region" description="Helical" evidence="1">
    <location>
        <begin position="26"/>
        <end position="48"/>
    </location>
</feature>
<feature type="transmembrane region" description="Helical" evidence="1">
    <location>
        <begin position="60"/>
        <end position="79"/>
    </location>
</feature>
<gene>
    <name evidence="2" type="ORF">A2934_04110</name>
</gene>
<evidence type="ECO:0000256" key="1">
    <source>
        <dbReference type="SAM" id="Phobius"/>
    </source>
</evidence>
<comment type="caution">
    <text evidence="2">The sequence shown here is derived from an EMBL/GenBank/DDBJ whole genome shotgun (WGS) entry which is preliminary data.</text>
</comment>